<evidence type="ECO:0000313" key="7">
    <source>
        <dbReference type="Proteomes" id="UP000823388"/>
    </source>
</evidence>
<comment type="caution">
    <text evidence="6">The sequence shown here is derived from an EMBL/GenBank/DDBJ whole genome shotgun (WGS) entry which is preliminary data.</text>
</comment>
<feature type="domain" description="Expansin-like CBD" evidence="5">
    <location>
        <begin position="6"/>
        <end position="87"/>
    </location>
</feature>
<dbReference type="Gene3D" id="2.60.40.760">
    <property type="entry name" value="Expansin, cellulose-binding-like domain"/>
    <property type="match status" value="1"/>
</dbReference>
<dbReference type="Proteomes" id="UP000823388">
    <property type="component" value="Chromosome 6N"/>
</dbReference>
<evidence type="ECO:0000259" key="5">
    <source>
        <dbReference type="PROSITE" id="PS50843"/>
    </source>
</evidence>
<evidence type="ECO:0000256" key="1">
    <source>
        <dbReference type="ARBA" id="ARBA00022525"/>
    </source>
</evidence>
<dbReference type="InterPro" id="IPR036749">
    <property type="entry name" value="Expansin_CBD_sf"/>
</dbReference>
<keyword evidence="2" id="KW-0325">Glycoprotein</keyword>
<feature type="signal peptide" evidence="4">
    <location>
        <begin position="1"/>
        <end position="23"/>
    </location>
</feature>
<keyword evidence="3 4" id="KW-0961">Cell wall biogenesis/degradation</keyword>
<accession>A0A8T0QTH6</accession>
<dbReference type="InterPro" id="IPR007117">
    <property type="entry name" value="Expansin_CBD"/>
</dbReference>
<organism evidence="6 7">
    <name type="scientific">Panicum virgatum</name>
    <name type="common">Blackwell switchgrass</name>
    <dbReference type="NCBI Taxonomy" id="38727"/>
    <lineage>
        <taxon>Eukaryota</taxon>
        <taxon>Viridiplantae</taxon>
        <taxon>Streptophyta</taxon>
        <taxon>Embryophyta</taxon>
        <taxon>Tracheophyta</taxon>
        <taxon>Spermatophyta</taxon>
        <taxon>Magnoliopsida</taxon>
        <taxon>Liliopsida</taxon>
        <taxon>Poales</taxon>
        <taxon>Poaceae</taxon>
        <taxon>PACMAD clade</taxon>
        <taxon>Panicoideae</taxon>
        <taxon>Panicodae</taxon>
        <taxon>Paniceae</taxon>
        <taxon>Panicinae</taxon>
        <taxon>Panicum</taxon>
        <taxon>Panicum sect. Hiantes</taxon>
    </lineage>
</organism>
<comment type="function">
    <text evidence="4">Causes loosening and extension of plant cell walls by disrupting non-covalent bonding between cellulose microfibrils and matrix glucans. No enzymatic activity has been found.</text>
</comment>
<evidence type="ECO:0000256" key="2">
    <source>
        <dbReference type="ARBA" id="ARBA00023180"/>
    </source>
</evidence>
<keyword evidence="1 4" id="KW-0964">Secreted</keyword>
<dbReference type="InterPro" id="IPR002963">
    <property type="entry name" value="Expansin"/>
</dbReference>
<sequence length="91" mass="9956">MKGNRWWVAVLVFNVAGAGDVKALAVRGSRDARWADMSRNWGQIWTNGDGREVGQGLSFRVVAGDCRSVELDSVVPPGWAFGQSFQGRGQF</sequence>
<protein>
    <recommendedName>
        <fullName evidence="4">Expansin</fullName>
    </recommendedName>
</protein>
<evidence type="ECO:0000313" key="6">
    <source>
        <dbReference type="EMBL" id="KAG2576333.1"/>
    </source>
</evidence>
<dbReference type="InterPro" id="IPR007118">
    <property type="entry name" value="Expan_Lol_pI"/>
</dbReference>
<proteinExistence type="inferred from homology"/>
<name>A0A8T0QTH6_PANVG</name>
<dbReference type="PANTHER" id="PTHR31867">
    <property type="entry name" value="EXPANSIN-A15"/>
    <property type="match status" value="1"/>
</dbReference>
<dbReference type="GO" id="GO:0005576">
    <property type="term" value="C:extracellular region"/>
    <property type="evidence" value="ECO:0007669"/>
    <property type="project" value="InterPro"/>
</dbReference>
<keyword evidence="4" id="KW-0732">Signal</keyword>
<evidence type="ECO:0000256" key="4">
    <source>
        <dbReference type="RuleBase" id="RU365023"/>
    </source>
</evidence>
<dbReference type="GO" id="GO:0009664">
    <property type="term" value="P:plant-type cell wall organization"/>
    <property type="evidence" value="ECO:0007669"/>
    <property type="project" value="InterPro"/>
</dbReference>
<keyword evidence="7" id="KW-1185">Reference proteome</keyword>
<comment type="subcellular location">
    <subcellularLocation>
        <location evidence="4">Secreted</location>
        <location evidence="4">Cell wall</location>
    </subcellularLocation>
    <subcellularLocation>
        <location evidence="4">Membrane</location>
        <topology evidence="4">Peripheral membrane protein</topology>
    </subcellularLocation>
</comment>
<comment type="similarity">
    <text evidence="4">Belongs to the expansin family. Expansin A subfamily.</text>
</comment>
<dbReference type="PROSITE" id="PS50843">
    <property type="entry name" value="EXPANSIN_CBD"/>
    <property type="match status" value="1"/>
</dbReference>
<dbReference type="SUPFAM" id="SSF49590">
    <property type="entry name" value="PHL pollen allergen"/>
    <property type="match status" value="1"/>
</dbReference>
<dbReference type="PRINTS" id="PR01225">
    <property type="entry name" value="EXPANSNFAMLY"/>
</dbReference>
<dbReference type="GO" id="GO:0016020">
    <property type="term" value="C:membrane"/>
    <property type="evidence" value="ECO:0007669"/>
    <property type="project" value="UniProtKB-SubCell"/>
</dbReference>
<dbReference type="Pfam" id="PF01357">
    <property type="entry name" value="Expansin_C"/>
    <property type="match status" value="1"/>
</dbReference>
<keyword evidence="4" id="KW-0134">Cell wall</keyword>
<evidence type="ECO:0000256" key="3">
    <source>
        <dbReference type="ARBA" id="ARBA00023316"/>
    </source>
</evidence>
<dbReference type="EMBL" id="CM029048">
    <property type="protein sequence ID" value="KAG2576333.1"/>
    <property type="molecule type" value="Genomic_DNA"/>
</dbReference>
<reference evidence="6" key="1">
    <citation type="submission" date="2020-05" db="EMBL/GenBank/DDBJ databases">
        <title>WGS assembly of Panicum virgatum.</title>
        <authorList>
            <person name="Lovell J.T."/>
            <person name="Jenkins J."/>
            <person name="Shu S."/>
            <person name="Juenger T.E."/>
            <person name="Schmutz J."/>
        </authorList>
    </citation>
    <scope>NUCLEOTIDE SEQUENCE</scope>
    <source>
        <strain evidence="6">AP13</strain>
    </source>
</reference>
<feature type="chain" id="PRO_5035962644" description="Expansin" evidence="4">
    <location>
        <begin position="24"/>
        <end position="91"/>
    </location>
</feature>
<dbReference type="PRINTS" id="PR01226">
    <property type="entry name" value="EXPANSIN"/>
</dbReference>
<dbReference type="AlphaFoldDB" id="A0A8T0QTH6"/>
<gene>
    <name evidence="6" type="ORF">PVAP13_6NG015362</name>
</gene>